<keyword evidence="3" id="KW-0808">Transferase</keyword>
<sequence>MVEQECQRWAAKGINIRYESRENRTGYKAGALKEGLKRSYVKHCEYVAIFDVDFRLEPDYLRRAIPYLVQNSDIALVQARWRFAKEAKELTEARANNEAKAELESRLRDAQEHETMLVQALEELRQTLSRIKQQVFALFIEIVGLNLANLQNDVLRLCVVAL</sequence>
<evidence type="ECO:0000313" key="10">
    <source>
        <dbReference type="EMBL" id="KDO40756.1"/>
    </source>
</evidence>
<dbReference type="PANTHER" id="PTHR32044:SF17">
    <property type="entry name" value="GLUCOMANNAN 4-BETA-MANNOSYLTRANSFERASE 2"/>
    <property type="match status" value="1"/>
</dbReference>
<reference evidence="10 11" key="1">
    <citation type="submission" date="2014-04" db="EMBL/GenBank/DDBJ databases">
        <authorList>
            <consortium name="International Citrus Genome Consortium"/>
            <person name="Gmitter F."/>
            <person name="Chen C."/>
            <person name="Farmerie W."/>
            <person name="Harkins T."/>
            <person name="Desany B."/>
            <person name="Mohiuddin M."/>
            <person name="Kodira C."/>
            <person name="Borodovsky M."/>
            <person name="Lomsadze A."/>
            <person name="Burns P."/>
            <person name="Jenkins J."/>
            <person name="Prochnik S."/>
            <person name="Shu S."/>
            <person name="Chapman J."/>
            <person name="Pitluck S."/>
            <person name="Schmutz J."/>
            <person name="Rokhsar D."/>
        </authorList>
    </citation>
    <scope>NUCLEOTIDE SEQUENCE</scope>
</reference>
<feature type="domain" description="Glycosyltransferase 2-like" evidence="9">
    <location>
        <begin position="4"/>
        <end position="88"/>
    </location>
</feature>
<dbReference type="InterPro" id="IPR001173">
    <property type="entry name" value="Glyco_trans_2-like"/>
</dbReference>
<evidence type="ECO:0000256" key="7">
    <source>
        <dbReference type="ARBA" id="ARBA00023136"/>
    </source>
</evidence>
<keyword evidence="4" id="KW-0812">Transmembrane</keyword>
<protein>
    <recommendedName>
        <fullName evidence="9">Glycosyltransferase 2-like domain-containing protein</fullName>
    </recommendedName>
</protein>
<dbReference type="EMBL" id="KK785828">
    <property type="protein sequence ID" value="KDO40756.1"/>
    <property type="molecule type" value="Genomic_DNA"/>
</dbReference>
<name>A0A067DQ90_CITSI</name>
<keyword evidence="11" id="KW-1185">Reference proteome</keyword>
<dbReference type="Proteomes" id="UP000027120">
    <property type="component" value="Unassembled WGS sequence"/>
</dbReference>
<organism evidence="10 11">
    <name type="scientific">Citrus sinensis</name>
    <name type="common">Sweet orange</name>
    <name type="synonym">Citrus aurantium var. sinensis</name>
    <dbReference type="NCBI Taxonomy" id="2711"/>
    <lineage>
        <taxon>Eukaryota</taxon>
        <taxon>Viridiplantae</taxon>
        <taxon>Streptophyta</taxon>
        <taxon>Embryophyta</taxon>
        <taxon>Tracheophyta</taxon>
        <taxon>Spermatophyta</taxon>
        <taxon>Magnoliopsida</taxon>
        <taxon>eudicotyledons</taxon>
        <taxon>Gunneridae</taxon>
        <taxon>Pentapetalae</taxon>
        <taxon>rosids</taxon>
        <taxon>malvids</taxon>
        <taxon>Sapindales</taxon>
        <taxon>Rutaceae</taxon>
        <taxon>Aurantioideae</taxon>
        <taxon>Citrus</taxon>
    </lineage>
</organism>
<accession>A0A067DQ90</accession>
<dbReference type="Gene3D" id="3.90.550.10">
    <property type="entry name" value="Spore Coat Polysaccharide Biosynthesis Protein SpsA, Chain A"/>
    <property type="match status" value="1"/>
</dbReference>
<evidence type="ECO:0000256" key="4">
    <source>
        <dbReference type="ARBA" id="ARBA00022692"/>
    </source>
</evidence>
<evidence type="ECO:0000259" key="9">
    <source>
        <dbReference type="Pfam" id="PF00535"/>
    </source>
</evidence>
<dbReference type="STRING" id="2711.A0A067DQ90"/>
<evidence type="ECO:0000256" key="6">
    <source>
        <dbReference type="ARBA" id="ARBA00023034"/>
    </source>
</evidence>
<proteinExistence type="predicted"/>
<evidence type="ECO:0000256" key="2">
    <source>
        <dbReference type="ARBA" id="ARBA00022676"/>
    </source>
</evidence>
<gene>
    <name evidence="10" type="ORF">CISIN_1g037406mg</name>
</gene>
<keyword evidence="8" id="KW-0961">Cell wall biogenesis/degradation</keyword>
<dbReference type="GO" id="GO:0000139">
    <property type="term" value="C:Golgi membrane"/>
    <property type="evidence" value="ECO:0007669"/>
    <property type="project" value="UniProtKB-SubCell"/>
</dbReference>
<dbReference type="SUPFAM" id="SSF53448">
    <property type="entry name" value="Nucleotide-diphospho-sugar transferases"/>
    <property type="match status" value="1"/>
</dbReference>
<dbReference type="SMR" id="A0A067DQ90"/>
<evidence type="ECO:0000313" key="11">
    <source>
        <dbReference type="Proteomes" id="UP000027120"/>
    </source>
</evidence>
<dbReference type="Pfam" id="PF00535">
    <property type="entry name" value="Glycos_transf_2"/>
    <property type="match status" value="1"/>
</dbReference>
<keyword evidence="5" id="KW-1133">Transmembrane helix</keyword>
<keyword evidence="2" id="KW-0328">Glycosyltransferase</keyword>
<comment type="subcellular location">
    <subcellularLocation>
        <location evidence="1">Golgi apparatus membrane</location>
        <topology evidence="1">Multi-pass membrane protein</topology>
    </subcellularLocation>
</comment>
<keyword evidence="7" id="KW-0472">Membrane</keyword>
<dbReference type="GO" id="GO:0016757">
    <property type="term" value="F:glycosyltransferase activity"/>
    <property type="evidence" value="ECO:0007669"/>
    <property type="project" value="UniProtKB-KW"/>
</dbReference>
<evidence type="ECO:0000256" key="8">
    <source>
        <dbReference type="ARBA" id="ARBA00023316"/>
    </source>
</evidence>
<evidence type="ECO:0000256" key="5">
    <source>
        <dbReference type="ARBA" id="ARBA00022989"/>
    </source>
</evidence>
<keyword evidence="6" id="KW-0333">Golgi apparatus</keyword>
<dbReference type="InterPro" id="IPR029044">
    <property type="entry name" value="Nucleotide-diphossugar_trans"/>
</dbReference>
<evidence type="ECO:0000256" key="3">
    <source>
        <dbReference type="ARBA" id="ARBA00022679"/>
    </source>
</evidence>
<dbReference type="GO" id="GO:0071555">
    <property type="term" value="P:cell wall organization"/>
    <property type="evidence" value="ECO:0007669"/>
    <property type="project" value="UniProtKB-KW"/>
</dbReference>
<dbReference type="AlphaFoldDB" id="A0A067DQ90"/>
<evidence type="ECO:0000256" key="1">
    <source>
        <dbReference type="ARBA" id="ARBA00004653"/>
    </source>
</evidence>
<dbReference type="PANTHER" id="PTHR32044">
    <property type="entry name" value="GLUCOMANNAN 4-BETA-MANNOSYLTRANSFERASE 9"/>
    <property type="match status" value="1"/>
</dbReference>